<dbReference type="PANTHER" id="PTHR30193">
    <property type="entry name" value="ABC TRANSPORTER PERMEASE PROTEIN"/>
    <property type="match status" value="1"/>
</dbReference>
<feature type="transmembrane region" description="Helical" evidence="7">
    <location>
        <begin position="104"/>
        <end position="125"/>
    </location>
</feature>
<name>A0ABW4LA02_9MICO</name>
<evidence type="ECO:0000256" key="7">
    <source>
        <dbReference type="RuleBase" id="RU363032"/>
    </source>
</evidence>
<feature type="transmembrane region" description="Helical" evidence="7">
    <location>
        <begin position="137"/>
        <end position="154"/>
    </location>
</feature>
<dbReference type="SUPFAM" id="SSF161098">
    <property type="entry name" value="MetI-like"/>
    <property type="match status" value="1"/>
</dbReference>
<feature type="domain" description="ABC transmembrane type-1" evidence="8">
    <location>
        <begin position="100"/>
        <end position="313"/>
    </location>
</feature>
<feature type="transmembrane region" description="Helical" evidence="7">
    <location>
        <begin position="292"/>
        <end position="313"/>
    </location>
</feature>
<evidence type="ECO:0000259" key="8">
    <source>
        <dbReference type="PROSITE" id="PS50928"/>
    </source>
</evidence>
<feature type="transmembrane region" description="Helical" evidence="7">
    <location>
        <begin position="42"/>
        <end position="66"/>
    </location>
</feature>
<proteinExistence type="inferred from homology"/>
<gene>
    <name evidence="9" type="ORF">ACFSBI_01960</name>
</gene>
<dbReference type="PANTHER" id="PTHR30193:SF37">
    <property type="entry name" value="INNER MEMBRANE ABC TRANSPORTER PERMEASE PROTEIN YCJO"/>
    <property type="match status" value="1"/>
</dbReference>
<keyword evidence="10" id="KW-1185">Reference proteome</keyword>
<dbReference type="InterPro" id="IPR000515">
    <property type="entry name" value="MetI-like"/>
</dbReference>
<evidence type="ECO:0000256" key="2">
    <source>
        <dbReference type="ARBA" id="ARBA00022448"/>
    </source>
</evidence>
<feature type="transmembrane region" description="Helical" evidence="7">
    <location>
        <begin position="186"/>
        <end position="211"/>
    </location>
</feature>
<evidence type="ECO:0000256" key="6">
    <source>
        <dbReference type="ARBA" id="ARBA00023136"/>
    </source>
</evidence>
<keyword evidence="6 7" id="KW-0472">Membrane</keyword>
<organism evidence="9 10">
    <name type="scientific">Amnibacterium endophyticum</name>
    <dbReference type="NCBI Taxonomy" id="2109337"/>
    <lineage>
        <taxon>Bacteria</taxon>
        <taxon>Bacillati</taxon>
        <taxon>Actinomycetota</taxon>
        <taxon>Actinomycetes</taxon>
        <taxon>Micrococcales</taxon>
        <taxon>Microbacteriaceae</taxon>
        <taxon>Amnibacterium</taxon>
    </lineage>
</organism>
<keyword evidence="5 7" id="KW-1133">Transmembrane helix</keyword>
<evidence type="ECO:0000256" key="4">
    <source>
        <dbReference type="ARBA" id="ARBA00022692"/>
    </source>
</evidence>
<dbReference type="Gene3D" id="1.10.3720.10">
    <property type="entry name" value="MetI-like"/>
    <property type="match status" value="1"/>
</dbReference>
<dbReference type="CDD" id="cd06261">
    <property type="entry name" value="TM_PBP2"/>
    <property type="match status" value="1"/>
</dbReference>
<dbReference type="PROSITE" id="PS50928">
    <property type="entry name" value="ABC_TM1"/>
    <property type="match status" value="1"/>
</dbReference>
<feature type="transmembrane region" description="Helical" evidence="7">
    <location>
        <begin position="232"/>
        <end position="254"/>
    </location>
</feature>
<comment type="subcellular location">
    <subcellularLocation>
        <location evidence="1 7">Cell membrane</location>
        <topology evidence="1 7">Multi-pass membrane protein</topology>
    </subcellularLocation>
</comment>
<keyword evidence="2 7" id="KW-0813">Transport</keyword>
<keyword evidence="3" id="KW-1003">Cell membrane</keyword>
<evidence type="ECO:0000313" key="9">
    <source>
        <dbReference type="EMBL" id="MFD1720300.1"/>
    </source>
</evidence>
<dbReference type="Pfam" id="PF00528">
    <property type="entry name" value="BPD_transp_1"/>
    <property type="match status" value="1"/>
</dbReference>
<sequence>MNEPLIVRDESVTTRTTTTARRADVISREGSRRPGRLRQPAGLPWILPAVIVAVGLLYYCIGYTGYISTLRWDGASPLQQPVGADNFVRMVGDAVFWRALRNTAAFFVVTLVVQVVLGMVLACLLHSELRLKTLHKVLIFIPVVLATATTAPVFRQMYAPDGTVNGVLDAVGLGALAQPWLANGTFALLIVMSVQIWQATGITFILYYAAVGQIDTGVLEAARLDGAGNLRIIRSIVWPGVRGTTIAIAILTAIGSLKTFDIPFLITGGGPNYATEFLGTMIYRVSVSFSQVGYGAAISVVLLVLAVATAITIKVSSAEKDPADV</sequence>
<evidence type="ECO:0000256" key="5">
    <source>
        <dbReference type="ARBA" id="ARBA00022989"/>
    </source>
</evidence>
<evidence type="ECO:0000256" key="1">
    <source>
        <dbReference type="ARBA" id="ARBA00004651"/>
    </source>
</evidence>
<accession>A0ABW4LA02</accession>
<comment type="caution">
    <text evidence="9">The sequence shown here is derived from an EMBL/GenBank/DDBJ whole genome shotgun (WGS) entry which is preliminary data.</text>
</comment>
<dbReference type="RefSeq" id="WP_377931502.1">
    <property type="nucleotide sequence ID" value="NZ_JBHUEA010000002.1"/>
</dbReference>
<reference evidence="10" key="1">
    <citation type="journal article" date="2019" name="Int. J. Syst. Evol. Microbiol.">
        <title>The Global Catalogue of Microorganisms (GCM) 10K type strain sequencing project: providing services to taxonomists for standard genome sequencing and annotation.</title>
        <authorList>
            <consortium name="The Broad Institute Genomics Platform"/>
            <consortium name="The Broad Institute Genome Sequencing Center for Infectious Disease"/>
            <person name="Wu L."/>
            <person name="Ma J."/>
        </authorList>
    </citation>
    <scope>NUCLEOTIDE SEQUENCE [LARGE SCALE GENOMIC DNA]</scope>
    <source>
        <strain evidence="10">CGMCC 1.12471</strain>
    </source>
</reference>
<keyword evidence="4 7" id="KW-0812">Transmembrane</keyword>
<dbReference type="Proteomes" id="UP001597347">
    <property type="component" value="Unassembled WGS sequence"/>
</dbReference>
<dbReference type="InterPro" id="IPR035906">
    <property type="entry name" value="MetI-like_sf"/>
</dbReference>
<protein>
    <submittedName>
        <fullName evidence="9">Carbohydrate ABC transporter permease</fullName>
    </submittedName>
</protein>
<evidence type="ECO:0000313" key="10">
    <source>
        <dbReference type="Proteomes" id="UP001597347"/>
    </source>
</evidence>
<evidence type="ECO:0000256" key="3">
    <source>
        <dbReference type="ARBA" id="ARBA00022475"/>
    </source>
</evidence>
<dbReference type="EMBL" id="JBHUEA010000002">
    <property type="protein sequence ID" value="MFD1720300.1"/>
    <property type="molecule type" value="Genomic_DNA"/>
</dbReference>
<comment type="similarity">
    <text evidence="7">Belongs to the binding-protein-dependent transport system permease family.</text>
</comment>
<dbReference type="InterPro" id="IPR051393">
    <property type="entry name" value="ABC_transporter_permease"/>
</dbReference>